<dbReference type="EMBL" id="CAADHB010000042">
    <property type="protein sequence ID" value="VFK79267.1"/>
    <property type="molecule type" value="Genomic_DNA"/>
</dbReference>
<gene>
    <name evidence="1" type="ORF">BECKSD772D_GA0070982_104221</name>
</gene>
<dbReference type="InterPro" id="IPR014710">
    <property type="entry name" value="RmlC-like_jellyroll"/>
</dbReference>
<evidence type="ECO:0000313" key="1">
    <source>
        <dbReference type="EMBL" id="VFK79267.1"/>
    </source>
</evidence>
<sequence length="230" mass="25863">MLALLAGYLVYGYQGRVTFRSRALAYSGQGLPFHFGLSKSHTQHAPRGSMFDRDRFIVDCQSALREGAGYKAVREVIARAVSEPAAVLEELGAPQRSGVEPLYRSDHLTILNVIWGKQMTIMPHNHRMWAVIGVYTGREDNILWRRLAGEAKGRIEAVGAKALVERDAFPLGRDVIHSVTNPIPRLTGAIHVYGGNFFEIERSEWDPETLLERPYDVEKNMRLFEEANNG</sequence>
<reference evidence="1" key="1">
    <citation type="submission" date="2019-02" db="EMBL/GenBank/DDBJ databases">
        <authorList>
            <person name="Gruber-Vodicka R. H."/>
            <person name="Seah K. B. B."/>
        </authorList>
    </citation>
    <scope>NUCLEOTIDE SEQUENCE</scope>
    <source>
        <strain evidence="1">BECK_S127</strain>
    </source>
</reference>
<protein>
    <submittedName>
        <fullName evidence="1">Predicted metal-dependent enzyme of the double-stranded beta helix superfamily</fullName>
    </submittedName>
</protein>
<dbReference type="Gene3D" id="2.60.120.10">
    <property type="entry name" value="Jelly Rolls"/>
    <property type="match status" value="1"/>
</dbReference>
<accession>A0A451BLV3</accession>
<organism evidence="1">
    <name type="scientific">Candidatus Kentrum sp. SD</name>
    <dbReference type="NCBI Taxonomy" id="2126332"/>
    <lineage>
        <taxon>Bacteria</taxon>
        <taxon>Pseudomonadati</taxon>
        <taxon>Pseudomonadota</taxon>
        <taxon>Gammaproteobacteria</taxon>
        <taxon>Candidatus Kentrum</taxon>
    </lineage>
</organism>
<dbReference type="AlphaFoldDB" id="A0A451BLV3"/>
<name>A0A451BLV3_9GAMM</name>
<dbReference type="SUPFAM" id="SSF51182">
    <property type="entry name" value="RmlC-like cupins"/>
    <property type="match status" value="1"/>
</dbReference>
<dbReference type="InterPro" id="IPR011051">
    <property type="entry name" value="RmlC_Cupin_sf"/>
</dbReference>
<proteinExistence type="predicted"/>